<name>A0A8T3YHU9_9ARCH</name>
<protein>
    <submittedName>
        <fullName evidence="1">Uncharacterized protein</fullName>
    </submittedName>
</protein>
<evidence type="ECO:0000313" key="2">
    <source>
        <dbReference type="Proteomes" id="UP000732298"/>
    </source>
</evidence>
<accession>A0A8T3YHU9</accession>
<dbReference type="EMBL" id="JACQPB010000017">
    <property type="protein sequence ID" value="MBI4210114.1"/>
    <property type="molecule type" value="Genomic_DNA"/>
</dbReference>
<dbReference type="Proteomes" id="UP000732298">
    <property type="component" value="Unassembled WGS sequence"/>
</dbReference>
<comment type="caution">
    <text evidence="1">The sequence shown here is derived from an EMBL/GenBank/DDBJ whole genome shotgun (WGS) entry which is preliminary data.</text>
</comment>
<dbReference type="AlphaFoldDB" id="A0A8T3YHU9"/>
<evidence type="ECO:0000313" key="1">
    <source>
        <dbReference type="EMBL" id="MBI4210114.1"/>
    </source>
</evidence>
<sequence length="90" mass="10267">MTGVQQTQLMHSPRLATVLMVEESLKQARQIIKIAELKRRLPKKVMHSTLLQILDYLQQSGKILITTKGALWIYRPPSELEAMKKGGLEI</sequence>
<reference evidence="1" key="1">
    <citation type="submission" date="2020-07" db="EMBL/GenBank/DDBJ databases">
        <title>Huge and variable diversity of episymbiotic CPR bacteria and DPANN archaea in groundwater ecosystems.</title>
        <authorList>
            <person name="He C.Y."/>
            <person name="Keren R."/>
            <person name="Whittaker M."/>
            <person name="Farag I.F."/>
            <person name="Doudna J."/>
            <person name="Cate J.H.D."/>
            <person name="Banfield J.F."/>
        </authorList>
    </citation>
    <scope>NUCLEOTIDE SEQUENCE</scope>
    <source>
        <strain evidence="1">NC_groundwater_1296_Ag_S-0.2um_52_80</strain>
    </source>
</reference>
<organism evidence="1 2">
    <name type="scientific">Candidatus Iainarchaeum sp</name>
    <dbReference type="NCBI Taxonomy" id="3101447"/>
    <lineage>
        <taxon>Archaea</taxon>
        <taxon>Candidatus Iainarchaeota</taxon>
        <taxon>Candidatus Iainarchaeia</taxon>
        <taxon>Candidatus Iainarchaeales</taxon>
        <taxon>Candidatus Iainarchaeaceae</taxon>
        <taxon>Candidatus Iainarchaeum</taxon>
    </lineage>
</organism>
<proteinExistence type="predicted"/>
<gene>
    <name evidence="1" type="ORF">HY544_01230</name>
</gene>